<dbReference type="GO" id="GO:0004719">
    <property type="term" value="F:protein-L-isoaspartate (D-aspartate) O-methyltransferase activity"/>
    <property type="evidence" value="ECO:0007669"/>
    <property type="project" value="UniProtKB-EC"/>
</dbReference>
<dbReference type="SUPFAM" id="SSF53335">
    <property type="entry name" value="S-adenosyl-L-methionine-dependent methyltransferases"/>
    <property type="match status" value="1"/>
</dbReference>
<accession>A0A1M6SW07</accession>
<dbReference type="PANTHER" id="PTHR11579:SF0">
    <property type="entry name" value="PROTEIN-L-ISOASPARTATE(D-ASPARTATE) O-METHYLTRANSFERASE"/>
    <property type="match status" value="1"/>
</dbReference>
<dbReference type="Pfam" id="PF01135">
    <property type="entry name" value="PCMT"/>
    <property type="match status" value="1"/>
</dbReference>
<keyword evidence="5" id="KW-0963">Cytoplasm</keyword>
<protein>
    <recommendedName>
        <fullName evidence="4">Protein-L-isoaspartate O-methyltransferase</fullName>
        <ecNumber evidence="3">2.1.1.77</ecNumber>
    </recommendedName>
    <alternativeName>
        <fullName evidence="11">L-isoaspartyl protein carboxyl methyltransferase</fullName>
    </alternativeName>
    <alternativeName>
        <fullName evidence="9">Protein L-isoaspartyl methyltransferase</fullName>
    </alternativeName>
    <alternativeName>
        <fullName evidence="10">Protein-beta-aspartate methyltransferase</fullName>
    </alternativeName>
</protein>
<dbReference type="Gene3D" id="3.40.50.150">
    <property type="entry name" value="Vaccinia Virus protein VP39"/>
    <property type="match status" value="1"/>
</dbReference>
<evidence type="ECO:0000256" key="7">
    <source>
        <dbReference type="ARBA" id="ARBA00022679"/>
    </source>
</evidence>
<evidence type="ECO:0000256" key="1">
    <source>
        <dbReference type="ARBA" id="ARBA00004496"/>
    </source>
</evidence>
<dbReference type="Proteomes" id="UP000184452">
    <property type="component" value="Unassembled WGS sequence"/>
</dbReference>
<evidence type="ECO:0000256" key="10">
    <source>
        <dbReference type="ARBA" id="ARBA00031323"/>
    </source>
</evidence>
<evidence type="ECO:0000256" key="9">
    <source>
        <dbReference type="ARBA" id="ARBA00030757"/>
    </source>
</evidence>
<dbReference type="EMBL" id="FQZK01000021">
    <property type="protein sequence ID" value="SHK48839.1"/>
    <property type="molecule type" value="Genomic_DNA"/>
</dbReference>
<dbReference type="EC" id="2.1.1.77" evidence="3"/>
<comment type="similarity">
    <text evidence="2">Belongs to the methyltransferase superfamily. L-isoaspartyl/D-aspartyl protein methyltransferase family.</text>
</comment>
<proteinExistence type="inferred from homology"/>
<evidence type="ECO:0000256" key="6">
    <source>
        <dbReference type="ARBA" id="ARBA00022603"/>
    </source>
</evidence>
<dbReference type="AlphaFoldDB" id="A0A1M6SW07"/>
<keyword evidence="8" id="KW-0949">S-adenosyl-L-methionine</keyword>
<dbReference type="STRING" id="758803.SAMN05421803_12147"/>
<keyword evidence="7 12" id="KW-0808">Transferase</keyword>
<keyword evidence="6 12" id="KW-0489">Methyltransferase</keyword>
<sequence length="421" mass="44826">MTTSETADTAPDHDPAVIEALLEAAVTRLRTVGALRSEEVERAVRAVPRHAFAPEFPLEEVYDPRAVLITRRAEGGGATSSVSAIWVQTLMLERARLEPGMRVLEVGGGGYNAALIAEVVGPTGTVVSMDIDPVVTERARGFLARTGHSDRVEAVVGDAEHGHPAGAPFDRIIVTVAATDLPPAWTGQLVDGGRLVLPLGVRGHQRITVFTKQGGDLLVGETGNHAGFVPMQGAGAPAPRMVPVTGAVELVTDADPVPAPKALPGVFALSAHQVRSGVRIGGMEPFSTLQMWMTGLSGFGLLTGTAEDFVHRPMVPNAIPAVWDGATLAYLLLPKVPDPAEAYEYVACGHGPRAEETAAALAEHVRVWDREHRNGPGPRFLAHPDLPGADGVIRTRHTRLLALWDRTEHDHALDWKADTRE</sequence>
<organism evidence="12 13">
    <name type="scientific">Nocardiopsis flavescens</name>
    <dbReference type="NCBI Taxonomy" id="758803"/>
    <lineage>
        <taxon>Bacteria</taxon>
        <taxon>Bacillati</taxon>
        <taxon>Actinomycetota</taxon>
        <taxon>Actinomycetes</taxon>
        <taxon>Streptosporangiales</taxon>
        <taxon>Nocardiopsidaceae</taxon>
        <taxon>Nocardiopsis</taxon>
    </lineage>
</organism>
<evidence type="ECO:0000256" key="11">
    <source>
        <dbReference type="ARBA" id="ARBA00031350"/>
    </source>
</evidence>
<evidence type="ECO:0000256" key="3">
    <source>
        <dbReference type="ARBA" id="ARBA00011890"/>
    </source>
</evidence>
<dbReference type="InterPro" id="IPR027573">
    <property type="entry name" value="Methyltran_FxLD"/>
</dbReference>
<dbReference type="RefSeq" id="WP_073382550.1">
    <property type="nucleotide sequence ID" value="NZ_FQZK01000021.1"/>
</dbReference>
<evidence type="ECO:0000256" key="4">
    <source>
        <dbReference type="ARBA" id="ARBA00013346"/>
    </source>
</evidence>
<dbReference type="GO" id="GO:0032259">
    <property type="term" value="P:methylation"/>
    <property type="evidence" value="ECO:0007669"/>
    <property type="project" value="UniProtKB-KW"/>
</dbReference>
<evidence type="ECO:0000256" key="8">
    <source>
        <dbReference type="ARBA" id="ARBA00022691"/>
    </source>
</evidence>
<comment type="subcellular location">
    <subcellularLocation>
        <location evidence="1">Cytoplasm</location>
    </subcellularLocation>
</comment>
<dbReference type="InterPro" id="IPR000682">
    <property type="entry name" value="PCMT"/>
</dbReference>
<reference evidence="12 13" key="1">
    <citation type="submission" date="2016-11" db="EMBL/GenBank/DDBJ databases">
        <authorList>
            <person name="Jaros S."/>
            <person name="Januszkiewicz K."/>
            <person name="Wedrychowicz H."/>
        </authorList>
    </citation>
    <scope>NUCLEOTIDE SEQUENCE [LARGE SCALE GENOMIC DNA]</scope>
    <source>
        <strain evidence="12 13">CGMCC 4.5723</strain>
    </source>
</reference>
<name>A0A1M6SW07_9ACTN</name>
<dbReference type="InterPro" id="IPR029063">
    <property type="entry name" value="SAM-dependent_MTases_sf"/>
</dbReference>
<evidence type="ECO:0000313" key="12">
    <source>
        <dbReference type="EMBL" id="SHK48839.1"/>
    </source>
</evidence>
<gene>
    <name evidence="12" type="ORF">SAMN05421803_12147</name>
</gene>
<dbReference type="GO" id="GO:0005737">
    <property type="term" value="C:cytoplasm"/>
    <property type="evidence" value="ECO:0007669"/>
    <property type="project" value="UniProtKB-SubCell"/>
</dbReference>
<dbReference type="NCBIfam" id="TIGR04364">
    <property type="entry name" value="methyltran_FxLD"/>
    <property type="match status" value="1"/>
</dbReference>
<keyword evidence="13" id="KW-1185">Reference proteome</keyword>
<dbReference type="CDD" id="cd02440">
    <property type="entry name" value="AdoMet_MTases"/>
    <property type="match status" value="1"/>
</dbReference>
<evidence type="ECO:0000313" key="13">
    <source>
        <dbReference type="Proteomes" id="UP000184452"/>
    </source>
</evidence>
<evidence type="ECO:0000256" key="2">
    <source>
        <dbReference type="ARBA" id="ARBA00005369"/>
    </source>
</evidence>
<dbReference type="OrthoDB" id="4035289at2"/>
<evidence type="ECO:0000256" key="5">
    <source>
        <dbReference type="ARBA" id="ARBA00022490"/>
    </source>
</evidence>
<dbReference type="PANTHER" id="PTHR11579">
    <property type="entry name" value="PROTEIN-L-ISOASPARTATE O-METHYLTRANSFERASE"/>
    <property type="match status" value="1"/>
</dbReference>